<dbReference type="PANTHER" id="PTHR19328">
    <property type="entry name" value="HEDGEHOG-INTERACTING PROTEIN"/>
    <property type="match status" value="1"/>
</dbReference>
<gene>
    <name evidence="10" type="ORF">HAHE_15490</name>
</gene>
<dbReference type="InterPro" id="IPR011041">
    <property type="entry name" value="Quinoprot_gluc/sorb_DH_b-prop"/>
</dbReference>
<evidence type="ECO:0000256" key="8">
    <source>
        <dbReference type="SAM" id="SignalP"/>
    </source>
</evidence>
<keyword evidence="11" id="KW-1185">Reference proteome</keyword>
<keyword evidence="5 6" id="KW-0408">Iron</keyword>
<dbReference type="SUPFAM" id="SSF46626">
    <property type="entry name" value="Cytochrome c"/>
    <property type="match status" value="1"/>
</dbReference>
<evidence type="ECO:0000256" key="2">
    <source>
        <dbReference type="ARBA" id="ARBA00022617"/>
    </source>
</evidence>
<keyword evidence="2 6" id="KW-0349">Heme</keyword>
<evidence type="ECO:0000256" key="1">
    <source>
        <dbReference type="ARBA" id="ARBA00022448"/>
    </source>
</evidence>
<dbReference type="InterPro" id="IPR012938">
    <property type="entry name" value="Glc/Sorbosone_DH"/>
</dbReference>
<dbReference type="Proteomes" id="UP001374893">
    <property type="component" value="Chromosome"/>
</dbReference>
<reference evidence="10 11" key="1">
    <citation type="submission" date="2021-06" db="EMBL/GenBank/DDBJ databases">
        <title>Complete genome of Haloferula helveola possessing various polysaccharide degrading enzymes.</title>
        <authorList>
            <person name="Takami H."/>
            <person name="Huang C."/>
            <person name="Hamasaki K."/>
        </authorList>
    </citation>
    <scope>NUCLEOTIDE SEQUENCE [LARGE SCALE GENOMIC DNA]</scope>
    <source>
        <strain evidence="10 11">CN-1</strain>
    </source>
</reference>
<dbReference type="InterPro" id="IPR002324">
    <property type="entry name" value="Cyt_c_ID"/>
</dbReference>
<organism evidence="10 11">
    <name type="scientific">Haloferula helveola</name>
    <dbReference type="NCBI Taxonomy" id="490095"/>
    <lineage>
        <taxon>Bacteria</taxon>
        <taxon>Pseudomonadati</taxon>
        <taxon>Verrucomicrobiota</taxon>
        <taxon>Verrucomicrobiia</taxon>
        <taxon>Verrucomicrobiales</taxon>
        <taxon>Verrucomicrobiaceae</taxon>
        <taxon>Haloferula</taxon>
    </lineage>
</organism>
<keyword evidence="4" id="KW-0249">Electron transport</keyword>
<keyword evidence="3 6" id="KW-0479">Metal-binding</keyword>
<evidence type="ECO:0000256" key="7">
    <source>
        <dbReference type="SAM" id="MobiDB-lite"/>
    </source>
</evidence>
<dbReference type="PRINTS" id="PR00606">
    <property type="entry name" value="CYTCHROMECID"/>
</dbReference>
<evidence type="ECO:0000256" key="6">
    <source>
        <dbReference type="PROSITE-ProRule" id="PRU00433"/>
    </source>
</evidence>
<dbReference type="Pfam" id="PF00034">
    <property type="entry name" value="Cytochrom_C"/>
    <property type="match status" value="1"/>
</dbReference>
<dbReference type="SUPFAM" id="SSF50952">
    <property type="entry name" value="Soluble quinoprotein glucose dehydrogenase"/>
    <property type="match status" value="1"/>
</dbReference>
<dbReference type="Gene3D" id="2.120.10.30">
    <property type="entry name" value="TolB, C-terminal domain"/>
    <property type="match status" value="1"/>
</dbReference>
<name>A0ABM7RKQ7_9BACT</name>
<dbReference type="InterPro" id="IPR011042">
    <property type="entry name" value="6-blade_b-propeller_TolB-like"/>
</dbReference>
<evidence type="ECO:0000256" key="4">
    <source>
        <dbReference type="ARBA" id="ARBA00022982"/>
    </source>
</evidence>
<dbReference type="PROSITE" id="PS51007">
    <property type="entry name" value="CYTC"/>
    <property type="match status" value="1"/>
</dbReference>
<feature type="signal peptide" evidence="8">
    <location>
        <begin position="1"/>
        <end position="30"/>
    </location>
</feature>
<dbReference type="EMBL" id="AP024702">
    <property type="protein sequence ID" value="BCX47641.1"/>
    <property type="molecule type" value="Genomic_DNA"/>
</dbReference>
<dbReference type="InterPro" id="IPR009056">
    <property type="entry name" value="Cyt_c-like_dom"/>
</dbReference>
<evidence type="ECO:0000313" key="11">
    <source>
        <dbReference type="Proteomes" id="UP001374893"/>
    </source>
</evidence>
<proteinExistence type="predicted"/>
<feature type="region of interest" description="Disordered" evidence="7">
    <location>
        <begin position="178"/>
        <end position="213"/>
    </location>
</feature>
<feature type="chain" id="PRO_5045515700" description="Cytochrome c domain-containing protein" evidence="8">
    <location>
        <begin position="31"/>
        <end position="545"/>
    </location>
</feature>
<protein>
    <recommendedName>
        <fullName evidence="9">Cytochrome c domain-containing protein</fullName>
    </recommendedName>
</protein>
<sequence>MNTFTLNARIVPPMRLLLLASLLPLSLLDAALDPAHFKVDVLAEGFTDPQEMVMLPDGRILICERTGKLRVWSPETGALTEGGELKVAIRKDNHARECGFIGLTADPDFANNHWLYTYWSLPDESSHRLSRFTFKDGQLDPASEKTILEVATDRDDSTCHEGGSLAFGPDGLLYLSTGDNTNPFSKPATPIEEDKKERDAQRSSSNSNDLRGKVLRIRVKDDGSYEIPEGNLFKPGTPKTRPEIYTMGLRNPYRITLNSKTGTLYWSEVAPDKQPTGEEINQAKTAGYYGWPYVITDTKAFNDLSGKAFDPKRLRNTSKNNTGITDLPVPREPLHYYERSCSIIGEVYHATDSPNAFPAELDNCLVFSDWNRSWFKFIRLDKDENKVAVEDLKLNFQFRKPIDLFFDKGILYVLEYGTGWYDVKNGRLIRISYSTEFNQQADPSADPRIAGMNAKLPGTKALQEATCLSCHNSQDRLIGPSFAEIVAKYGKDPKAPAELAKKVKEGGVGAWGEQPMPAHPMYSDKQIAEMLNAIFSTEPAGGHKQ</sequence>
<keyword evidence="8" id="KW-0732">Signal</keyword>
<feature type="domain" description="Cytochrome c" evidence="9">
    <location>
        <begin position="453"/>
        <end position="538"/>
    </location>
</feature>
<feature type="compositionally biased region" description="Basic and acidic residues" evidence="7">
    <location>
        <begin position="192"/>
        <end position="201"/>
    </location>
</feature>
<evidence type="ECO:0000313" key="10">
    <source>
        <dbReference type="EMBL" id="BCX47641.1"/>
    </source>
</evidence>
<evidence type="ECO:0000256" key="3">
    <source>
        <dbReference type="ARBA" id="ARBA00022723"/>
    </source>
</evidence>
<dbReference type="PANTHER" id="PTHR19328:SF75">
    <property type="entry name" value="ALDOSE SUGAR DEHYDROGENASE YLII"/>
    <property type="match status" value="1"/>
</dbReference>
<dbReference type="Gene3D" id="1.10.760.10">
    <property type="entry name" value="Cytochrome c-like domain"/>
    <property type="match status" value="1"/>
</dbReference>
<keyword evidence="1" id="KW-0813">Transport</keyword>
<evidence type="ECO:0000256" key="5">
    <source>
        <dbReference type="ARBA" id="ARBA00023004"/>
    </source>
</evidence>
<dbReference type="InterPro" id="IPR036909">
    <property type="entry name" value="Cyt_c-like_dom_sf"/>
</dbReference>
<dbReference type="Pfam" id="PF07995">
    <property type="entry name" value="GSDH"/>
    <property type="match status" value="1"/>
</dbReference>
<accession>A0ABM7RKQ7</accession>
<evidence type="ECO:0000259" key="9">
    <source>
        <dbReference type="PROSITE" id="PS51007"/>
    </source>
</evidence>